<sequence length="342" mass="38406">MNYRHLGKTELTVSELGFGGIPIIRLDTAEAIKVLQRSFERGITFYDTANAYRDSEDKIGQAFQGMRHKVVIATKTGMRDGNGALAHLEKSLRMLRTDYIDLYQLHQVSQERDWEALTAPGGALEVIVKAQEAGKIRHIGVTSHNRQMAIKLIKTGYFTTIQFPFNFIEDAAKDDLFPLAREMDLGMLAMKPFAGGMIDNAALAFKFLRQHPDVLAIPGYDSVASVDQIVAFYDSPNVVTGDDLAAMDRYRQELGMQFCRRCEYCQPCPQGVMITPAMGYQVLAKRMAPPVAVEFLRRPMETVPNCTACGACVKKCPYNLPIPQMLKKHYDMWEGHRIETGL</sequence>
<dbReference type="Gene3D" id="3.20.20.100">
    <property type="entry name" value="NADP-dependent oxidoreductase domain"/>
    <property type="match status" value="1"/>
</dbReference>
<dbReference type="InterPro" id="IPR036812">
    <property type="entry name" value="NAD(P)_OxRdtase_dom_sf"/>
</dbReference>
<comment type="caution">
    <text evidence="5">The sequence shown here is derived from an EMBL/GenBank/DDBJ whole genome shotgun (WGS) entry which is preliminary data.</text>
</comment>
<protein>
    <submittedName>
        <fullName evidence="5">Aldo/keto reductase</fullName>
    </submittedName>
</protein>
<dbReference type="InterPro" id="IPR017900">
    <property type="entry name" value="4Fe4S_Fe_S_CS"/>
</dbReference>
<dbReference type="GO" id="GO:0051536">
    <property type="term" value="F:iron-sulfur cluster binding"/>
    <property type="evidence" value="ECO:0007669"/>
    <property type="project" value="UniProtKB-KW"/>
</dbReference>
<dbReference type="GO" id="GO:0046872">
    <property type="term" value="F:metal ion binding"/>
    <property type="evidence" value="ECO:0007669"/>
    <property type="project" value="UniProtKB-KW"/>
</dbReference>
<dbReference type="OrthoDB" id="9773828at2"/>
<dbReference type="Proteomes" id="UP000471031">
    <property type="component" value="Unassembled WGS sequence"/>
</dbReference>
<dbReference type="GO" id="GO:0016491">
    <property type="term" value="F:oxidoreductase activity"/>
    <property type="evidence" value="ECO:0007669"/>
    <property type="project" value="InterPro"/>
</dbReference>
<evidence type="ECO:0000256" key="1">
    <source>
        <dbReference type="ARBA" id="ARBA00022723"/>
    </source>
</evidence>
<gene>
    <name evidence="5" type="ORF">GTO89_05125</name>
</gene>
<keyword evidence="6" id="KW-1185">Reference proteome</keyword>
<proteinExistence type="predicted"/>
<dbReference type="PROSITE" id="PS51379">
    <property type="entry name" value="4FE4S_FER_2"/>
    <property type="match status" value="1"/>
</dbReference>
<evidence type="ECO:0000256" key="2">
    <source>
        <dbReference type="ARBA" id="ARBA00023004"/>
    </source>
</evidence>
<dbReference type="CDD" id="cd19100">
    <property type="entry name" value="AKR_unchar"/>
    <property type="match status" value="1"/>
</dbReference>
<organism evidence="5 6">
    <name type="scientific">Heliomicrobium gestii</name>
    <name type="common">Heliobacterium gestii</name>
    <dbReference type="NCBI Taxonomy" id="2699"/>
    <lineage>
        <taxon>Bacteria</taxon>
        <taxon>Bacillati</taxon>
        <taxon>Bacillota</taxon>
        <taxon>Clostridia</taxon>
        <taxon>Eubacteriales</taxon>
        <taxon>Heliobacteriaceae</taxon>
        <taxon>Heliomicrobium</taxon>
    </lineage>
</organism>
<dbReference type="PANTHER" id="PTHR43312">
    <property type="entry name" value="D-THREO-ALDOSE 1-DEHYDROGENASE"/>
    <property type="match status" value="1"/>
</dbReference>
<feature type="domain" description="4Fe-4S ferredoxin-type" evidence="4">
    <location>
        <begin position="297"/>
        <end position="326"/>
    </location>
</feature>
<name>A0A845L727_HELGE</name>
<keyword evidence="2" id="KW-0408">Iron</keyword>
<reference evidence="5 6" key="1">
    <citation type="submission" date="2020-01" db="EMBL/GenBank/DDBJ databases">
        <title>Whole genome sequence of Heliobacterium gestii DSM 11169.</title>
        <authorList>
            <person name="Kyndt J.A."/>
            <person name="Meyer T.E."/>
        </authorList>
    </citation>
    <scope>NUCLEOTIDE SEQUENCE [LARGE SCALE GENOMIC DNA]</scope>
    <source>
        <strain evidence="5 6">DSM 11169</strain>
    </source>
</reference>
<dbReference type="EMBL" id="WXEX01000003">
    <property type="protein sequence ID" value="MZP42422.1"/>
    <property type="molecule type" value="Genomic_DNA"/>
</dbReference>
<dbReference type="RefSeq" id="WP_161260982.1">
    <property type="nucleotide sequence ID" value="NZ_JAFBDC010000020.1"/>
</dbReference>
<dbReference type="SUPFAM" id="SSF51430">
    <property type="entry name" value="NAD(P)-linked oxidoreductase"/>
    <property type="match status" value="1"/>
</dbReference>
<evidence type="ECO:0000256" key="3">
    <source>
        <dbReference type="ARBA" id="ARBA00023014"/>
    </source>
</evidence>
<dbReference type="SUPFAM" id="SSF46548">
    <property type="entry name" value="alpha-helical ferredoxin"/>
    <property type="match status" value="1"/>
</dbReference>
<dbReference type="InterPro" id="IPR023210">
    <property type="entry name" value="NADP_OxRdtase_dom"/>
</dbReference>
<evidence type="ECO:0000259" key="4">
    <source>
        <dbReference type="PROSITE" id="PS51379"/>
    </source>
</evidence>
<dbReference type="PROSITE" id="PS00198">
    <property type="entry name" value="4FE4S_FER_1"/>
    <property type="match status" value="1"/>
</dbReference>
<dbReference type="InterPro" id="IPR020471">
    <property type="entry name" value="AKR"/>
</dbReference>
<dbReference type="Pfam" id="PF00248">
    <property type="entry name" value="Aldo_ket_red"/>
    <property type="match status" value="1"/>
</dbReference>
<dbReference type="PRINTS" id="PR00069">
    <property type="entry name" value="ALDKETRDTASE"/>
</dbReference>
<dbReference type="InterPro" id="IPR053135">
    <property type="entry name" value="AKR2_Oxidoreductase"/>
</dbReference>
<keyword evidence="3" id="KW-0411">Iron-sulfur</keyword>
<dbReference type="AlphaFoldDB" id="A0A845L727"/>
<accession>A0A845L727</accession>
<evidence type="ECO:0000313" key="5">
    <source>
        <dbReference type="EMBL" id="MZP42422.1"/>
    </source>
</evidence>
<evidence type="ECO:0000313" key="6">
    <source>
        <dbReference type="Proteomes" id="UP000471031"/>
    </source>
</evidence>
<dbReference type="Pfam" id="PF13187">
    <property type="entry name" value="Fer4_9"/>
    <property type="match status" value="1"/>
</dbReference>
<dbReference type="InterPro" id="IPR017896">
    <property type="entry name" value="4Fe4S_Fe-S-bd"/>
</dbReference>
<dbReference type="PANTHER" id="PTHR43312:SF1">
    <property type="entry name" value="NADP-DEPENDENT OXIDOREDUCTASE DOMAIN-CONTAINING PROTEIN"/>
    <property type="match status" value="1"/>
</dbReference>
<keyword evidence="1" id="KW-0479">Metal-binding</keyword>